<dbReference type="GO" id="GO:0070004">
    <property type="term" value="F:cysteine-type exopeptidase activity"/>
    <property type="evidence" value="ECO:0007669"/>
    <property type="project" value="InterPro"/>
</dbReference>
<evidence type="ECO:0000256" key="4">
    <source>
        <dbReference type="ARBA" id="ARBA00022801"/>
    </source>
</evidence>
<reference evidence="8 9" key="1">
    <citation type="submission" date="2019-07" db="EMBL/GenBank/DDBJ databases">
        <title>Rapid identification of Enteric Bacteria from Whole Genome Sequences (WGS) using Average Nucleotide Identity (ANI).</title>
        <authorList>
            <person name="Lane C."/>
        </authorList>
    </citation>
    <scope>NUCLEOTIDE SEQUENCE [LARGE SCALE GENOMIC DNA]</scope>
    <source>
        <strain evidence="8 9">2016D-0250</strain>
    </source>
</reference>
<evidence type="ECO:0000256" key="1">
    <source>
        <dbReference type="ARBA" id="ARBA00001670"/>
    </source>
</evidence>
<dbReference type="GO" id="GO:0016805">
    <property type="term" value="F:dipeptidase activity"/>
    <property type="evidence" value="ECO:0007669"/>
    <property type="project" value="UniProtKB-KW"/>
</dbReference>
<keyword evidence="5 6" id="KW-0224">Dipeptidase</keyword>
<keyword evidence="7" id="KW-0732">Signal</keyword>
<dbReference type="EC" id="3.4.-.-" evidence="6"/>
<dbReference type="PANTHER" id="PTHR12994">
    <property type="entry name" value="SECERNIN"/>
    <property type="match status" value="1"/>
</dbReference>
<evidence type="ECO:0000256" key="5">
    <source>
        <dbReference type="ARBA" id="ARBA00022997"/>
    </source>
</evidence>
<dbReference type="InterPro" id="IPR047804">
    <property type="entry name" value="C69_dipept_A-like"/>
</dbReference>
<evidence type="ECO:0000313" key="9">
    <source>
        <dbReference type="Proteomes" id="UP000321310"/>
    </source>
</evidence>
<evidence type="ECO:0000256" key="3">
    <source>
        <dbReference type="ARBA" id="ARBA00022670"/>
    </source>
</evidence>
<dbReference type="GO" id="GO:0006508">
    <property type="term" value="P:proteolysis"/>
    <property type="evidence" value="ECO:0007669"/>
    <property type="project" value="UniProtKB-KW"/>
</dbReference>
<proteinExistence type="inferred from homology"/>
<evidence type="ECO:0000256" key="6">
    <source>
        <dbReference type="RuleBase" id="RU364089"/>
    </source>
</evidence>
<protein>
    <recommendedName>
        <fullName evidence="6">Dipeptidase</fullName>
        <ecNumber evidence="6">3.4.-.-</ecNumber>
    </recommendedName>
</protein>
<dbReference type="InterPro" id="IPR005322">
    <property type="entry name" value="Peptidase_C69"/>
</dbReference>
<dbReference type="EMBL" id="VOWB01000048">
    <property type="protein sequence ID" value="TXE81271.1"/>
    <property type="molecule type" value="Genomic_DNA"/>
</dbReference>
<dbReference type="NCBIfam" id="NF033678">
    <property type="entry name" value="C69_fam_dipept"/>
    <property type="match status" value="1"/>
</dbReference>
<evidence type="ECO:0000256" key="2">
    <source>
        <dbReference type="ARBA" id="ARBA00007225"/>
    </source>
</evidence>
<evidence type="ECO:0000313" key="8">
    <source>
        <dbReference type="EMBL" id="TXE81271.1"/>
    </source>
</evidence>
<dbReference type="PANTHER" id="PTHR12994:SF17">
    <property type="entry name" value="LD30995P"/>
    <property type="match status" value="1"/>
</dbReference>
<feature type="signal peptide" evidence="7">
    <location>
        <begin position="1"/>
        <end position="22"/>
    </location>
</feature>
<name>A0A5C7DQF1_9BACT</name>
<dbReference type="Gene3D" id="3.60.60.10">
    <property type="entry name" value="Penicillin V Acylase, Chain A"/>
    <property type="match status" value="1"/>
</dbReference>
<organism evidence="8 9">
    <name type="scientific">Campylobacter peloridis</name>
    <dbReference type="NCBI Taxonomy" id="488546"/>
    <lineage>
        <taxon>Bacteria</taxon>
        <taxon>Pseudomonadati</taxon>
        <taxon>Campylobacterota</taxon>
        <taxon>Epsilonproteobacteria</taxon>
        <taxon>Campylobacterales</taxon>
        <taxon>Campylobacteraceae</taxon>
        <taxon>Campylobacter</taxon>
    </lineage>
</organism>
<keyword evidence="3 6" id="KW-0645">Protease</keyword>
<dbReference type="AlphaFoldDB" id="A0A5C7DQF1"/>
<dbReference type="RefSeq" id="WP_147575673.1">
    <property type="nucleotide sequence ID" value="NZ_VOWB01000048.1"/>
</dbReference>
<dbReference type="Pfam" id="PF03577">
    <property type="entry name" value="Peptidase_C69"/>
    <property type="match status" value="1"/>
</dbReference>
<evidence type="ECO:0000256" key="7">
    <source>
        <dbReference type="SAM" id="SignalP"/>
    </source>
</evidence>
<accession>A0A5C7DQF1</accession>
<comment type="catalytic activity">
    <reaction evidence="1">
        <text>an L-aminoacyl-L-amino acid + H2O = 2 an L-alpha-amino acid</text>
        <dbReference type="Rhea" id="RHEA:48940"/>
        <dbReference type="ChEBI" id="CHEBI:15377"/>
        <dbReference type="ChEBI" id="CHEBI:59869"/>
        <dbReference type="ChEBI" id="CHEBI:77460"/>
        <dbReference type="EC" id="3.4.13.19"/>
    </reaction>
</comment>
<dbReference type="Proteomes" id="UP000321310">
    <property type="component" value="Unassembled WGS sequence"/>
</dbReference>
<feature type="chain" id="PRO_5022913309" description="Dipeptidase" evidence="7">
    <location>
        <begin position="23"/>
        <end position="497"/>
    </location>
</feature>
<comment type="similarity">
    <text evidence="2 6">Belongs to the peptidase C69 family.</text>
</comment>
<comment type="caution">
    <text evidence="8">The sequence shown here is derived from an EMBL/GenBank/DDBJ whole genome shotgun (WGS) entry which is preliminary data.</text>
</comment>
<sequence>MKKFSILASCVLFGALFNNALACTTILVSNNASKDGSFLVARSADSKADKAQVFLIHPRIENQKGIYSTKAHNGMNDFTYPLPITSFKYTTIANWQSKLHGATGFNEMGVGISATESIYAKDELLKFDPYNEKNGISEDDILDVLLPRIKSAKEGVLLLGDIIEKQGAAEGFGVSFVDSKEIWYLESATAHQWMAVKIPKNSYFVSANQGRLKQLKFNNENTLYSKNLINFAIMHKAYNPKVDKVFDFFKVYTRNDDRDLTYNYPRVWWIQKMFNPSLNQDIKNGANFNVFLQPEQKLGIDDLKQALRSHYDGTKYDPYVNFNKDENIYRVVSVFRTYESHIMQVRPWLPKEIGRLDYVAIGMADLSVYLPYYYGNDKFIAGYQQGTNEADDESIYWIYRKLQTLVMSDYNKYAPIVKNAYAKFEKDTSLKQKAMEKEYLSFYKKDKIKARQILVDFSLQNQMEAKKLTQDLTNQIFTLLTRDTDIKYKSLNKNKKD</sequence>
<gene>
    <name evidence="8" type="ORF">FPD46_05455</name>
</gene>
<keyword evidence="4 6" id="KW-0378">Hydrolase</keyword>